<keyword evidence="2" id="KW-1185">Reference proteome</keyword>
<dbReference type="AlphaFoldDB" id="A0AAV5HBV2"/>
<proteinExistence type="predicted"/>
<dbReference type="Proteomes" id="UP001054252">
    <property type="component" value="Unassembled WGS sequence"/>
</dbReference>
<accession>A0AAV5HBV2</accession>
<dbReference type="EMBL" id="BPVZ01000001">
    <property type="protein sequence ID" value="GKU86283.1"/>
    <property type="molecule type" value="Genomic_DNA"/>
</dbReference>
<reference evidence="1 2" key="1">
    <citation type="journal article" date="2021" name="Commun. Biol.">
        <title>The genome of Shorea leprosula (Dipterocarpaceae) highlights the ecological relevance of drought in aseasonal tropical rainforests.</title>
        <authorList>
            <person name="Ng K.K.S."/>
            <person name="Kobayashi M.J."/>
            <person name="Fawcett J.A."/>
            <person name="Hatakeyama M."/>
            <person name="Paape T."/>
            <person name="Ng C.H."/>
            <person name="Ang C.C."/>
            <person name="Tnah L.H."/>
            <person name="Lee C.T."/>
            <person name="Nishiyama T."/>
            <person name="Sese J."/>
            <person name="O'Brien M.J."/>
            <person name="Copetti D."/>
            <person name="Mohd Noor M.I."/>
            <person name="Ong R.C."/>
            <person name="Putra M."/>
            <person name="Sireger I.Z."/>
            <person name="Indrioko S."/>
            <person name="Kosugi Y."/>
            <person name="Izuno A."/>
            <person name="Isagi Y."/>
            <person name="Lee S.L."/>
            <person name="Shimizu K.K."/>
        </authorList>
    </citation>
    <scope>NUCLEOTIDE SEQUENCE [LARGE SCALE GENOMIC DNA]</scope>
    <source>
        <strain evidence="1">214</strain>
    </source>
</reference>
<protein>
    <submittedName>
        <fullName evidence="1">Uncharacterized protein</fullName>
    </submittedName>
</protein>
<name>A0AAV5HBV2_9ROSI</name>
<evidence type="ECO:0000313" key="1">
    <source>
        <dbReference type="EMBL" id="GKU86283.1"/>
    </source>
</evidence>
<comment type="caution">
    <text evidence="1">The sequence shown here is derived from an EMBL/GenBank/DDBJ whole genome shotgun (WGS) entry which is preliminary data.</text>
</comment>
<evidence type="ECO:0000313" key="2">
    <source>
        <dbReference type="Proteomes" id="UP001054252"/>
    </source>
</evidence>
<gene>
    <name evidence="1" type="ORF">SLEP1_g827</name>
</gene>
<organism evidence="1 2">
    <name type="scientific">Rubroshorea leprosula</name>
    <dbReference type="NCBI Taxonomy" id="152421"/>
    <lineage>
        <taxon>Eukaryota</taxon>
        <taxon>Viridiplantae</taxon>
        <taxon>Streptophyta</taxon>
        <taxon>Embryophyta</taxon>
        <taxon>Tracheophyta</taxon>
        <taxon>Spermatophyta</taxon>
        <taxon>Magnoliopsida</taxon>
        <taxon>eudicotyledons</taxon>
        <taxon>Gunneridae</taxon>
        <taxon>Pentapetalae</taxon>
        <taxon>rosids</taxon>
        <taxon>malvids</taxon>
        <taxon>Malvales</taxon>
        <taxon>Dipterocarpaceae</taxon>
        <taxon>Rubroshorea</taxon>
    </lineage>
</organism>
<sequence length="98" mass="11335">MSKLKEWPKWVAKMPPFFSQNWKEIGLFSFILMNAYQTIFDRNIIAAAVSFWSIAYNCFHLPSSAMSICLLDGPLLLVMPKTKFGLWDFFYLGSKLGK</sequence>